<evidence type="ECO:0000313" key="2">
    <source>
        <dbReference type="Proteomes" id="UP000006038"/>
    </source>
</evidence>
<dbReference type="Gramene" id="OB03G37320.1">
    <property type="protein sequence ID" value="OB03G37320.1"/>
    <property type="gene ID" value="OB03G37320"/>
</dbReference>
<dbReference type="AlphaFoldDB" id="J3LRQ6"/>
<evidence type="ECO:0000313" key="1">
    <source>
        <dbReference type="EnsemblPlants" id="OB03G37320.1"/>
    </source>
</evidence>
<proteinExistence type="predicted"/>
<dbReference type="Proteomes" id="UP000006038">
    <property type="component" value="Chromosome 3"/>
</dbReference>
<dbReference type="EnsemblPlants" id="OB03G37320.1">
    <property type="protein sequence ID" value="OB03G37320.1"/>
    <property type="gene ID" value="OB03G37320"/>
</dbReference>
<protein>
    <submittedName>
        <fullName evidence="1">Uncharacterized protein</fullName>
    </submittedName>
</protein>
<accession>J3LRQ6</accession>
<sequence>MAKADTQCNGGKGGGPLAAMMWYFNRNYLCIHYAIRDSMTNEGHFSVMGYNPPGLRKLGPDIEKDHDNFFKDFSNTIKLQNGFQRADDDWTGGFFLVLSLKRGLLGASNPFSCYPGHSGSTKLMGSLLVRIKPKLAFTETLGPFSSSLLAAASCRPGVHGDYCCGLLSYNQVNLVVRSRFKYSVLDSYNFEKTTNLNELLTVQWAREIAWVLEIL</sequence>
<reference evidence="1" key="1">
    <citation type="journal article" date="2013" name="Nat. Commun.">
        <title>Whole-genome sequencing of Oryza brachyantha reveals mechanisms underlying Oryza genome evolution.</title>
        <authorList>
            <person name="Chen J."/>
            <person name="Huang Q."/>
            <person name="Gao D."/>
            <person name="Wang J."/>
            <person name="Lang Y."/>
            <person name="Liu T."/>
            <person name="Li B."/>
            <person name="Bai Z."/>
            <person name="Luis Goicoechea J."/>
            <person name="Liang C."/>
            <person name="Chen C."/>
            <person name="Zhang W."/>
            <person name="Sun S."/>
            <person name="Liao Y."/>
            <person name="Zhang X."/>
            <person name="Yang L."/>
            <person name="Song C."/>
            <person name="Wang M."/>
            <person name="Shi J."/>
            <person name="Liu G."/>
            <person name="Liu J."/>
            <person name="Zhou H."/>
            <person name="Zhou W."/>
            <person name="Yu Q."/>
            <person name="An N."/>
            <person name="Chen Y."/>
            <person name="Cai Q."/>
            <person name="Wang B."/>
            <person name="Liu B."/>
            <person name="Min J."/>
            <person name="Huang Y."/>
            <person name="Wu H."/>
            <person name="Li Z."/>
            <person name="Zhang Y."/>
            <person name="Yin Y."/>
            <person name="Song W."/>
            <person name="Jiang J."/>
            <person name="Jackson S.A."/>
            <person name="Wing R.A."/>
            <person name="Wang J."/>
            <person name="Chen M."/>
        </authorList>
    </citation>
    <scope>NUCLEOTIDE SEQUENCE [LARGE SCALE GENOMIC DNA]</scope>
    <source>
        <strain evidence="1">cv. IRGC 101232</strain>
    </source>
</reference>
<name>J3LRQ6_ORYBR</name>
<organism evidence="1">
    <name type="scientific">Oryza brachyantha</name>
    <name type="common">malo sina</name>
    <dbReference type="NCBI Taxonomy" id="4533"/>
    <lineage>
        <taxon>Eukaryota</taxon>
        <taxon>Viridiplantae</taxon>
        <taxon>Streptophyta</taxon>
        <taxon>Embryophyta</taxon>
        <taxon>Tracheophyta</taxon>
        <taxon>Spermatophyta</taxon>
        <taxon>Magnoliopsida</taxon>
        <taxon>Liliopsida</taxon>
        <taxon>Poales</taxon>
        <taxon>Poaceae</taxon>
        <taxon>BOP clade</taxon>
        <taxon>Oryzoideae</taxon>
        <taxon>Oryzeae</taxon>
        <taxon>Oryzinae</taxon>
        <taxon>Oryza</taxon>
    </lineage>
</organism>
<dbReference type="HOGENOM" id="CLU_1285021_0_0_1"/>
<reference evidence="1" key="2">
    <citation type="submission" date="2013-04" db="UniProtKB">
        <authorList>
            <consortium name="EnsemblPlants"/>
        </authorList>
    </citation>
    <scope>IDENTIFICATION</scope>
</reference>
<keyword evidence="2" id="KW-1185">Reference proteome</keyword>